<evidence type="ECO:0000256" key="2">
    <source>
        <dbReference type="ARBA" id="ARBA00004604"/>
    </source>
</evidence>
<comment type="function">
    <text evidence="10">Component of the signal recognition particle (SRP) complex, a ribonucleoprotein complex that mediates the cotranslational targeting of secretory and membrane proteins to the endoplasmic reticulum (ER). The SRP complex interacts with the signal sequence in nascent secretory and membrane proteins and directs them to the membrane of the ER.</text>
</comment>
<dbReference type="PANTHER" id="PTHR12860:SF0">
    <property type="entry name" value="SIGNAL RECOGNITION PARTICLE SUBUNIT SRP68"/>
    <property type="match status" value="1"/>
</dbReference>
<dbReference type="Proteomes" id="UP000054549">
    <property type="component" value="Unassembled WGS sequence"/>
</dbReference>
<accession>A0A0C2X9P6</accession>
<evidence type="ECO:0000256" key="3">
    <source>
        <dbReference type="ARBA" id="ARBA00009352"/>
    </source>
</evidence>
<dbReference type="Pfam" id="PF16969">
    <property type="entry name" value="SRP68"/>
    <property type="match status" value="1"/>
</dbReference>
<proteinExistence type="inferred from homology"/>
<dbReference type="CDD" id="cd15481">
    <property type="entry name" value="SRP68-RBD"/>
    <property type="match status" value="1"/>
</dbReference>
<name>A0A0C2X9P6_AMAMK</name>
<dbReference type="InParanoid" id="A0A0C2X9P6"/>
<dbReference type="Gene3D" id="1.10.3450.40">
    <property type="entry name" value="Signal recognition particle, SRP68 subunit, RNA-binding domain"/>
    <property type="match status" value="1"/>
</dbReference>
<reference evidence="12 13" key="1">
    <citation type="submission" date="2014-04" db="EMBL/GenBank/DDBJ databases">
        <title>Evolutionary Origins and Diversification of the Mycorrhizal Mutualists.</title>
        <authorList>
            <consortium name="DOE Joint Genome Institute"/>
            <consortium name="Mycorrhizal Genomics Consortium"/>
            <person name="Kohler A."/>
            <person name="Kuo A."/>
            <person name="Nagy L.G."/>
            <person name="Floudas D."/>
            <person name="Copeland A."/>
            <person name="Barry K.W."/>
            <person name="Cichocki N."/>
            <person name="Veneault-Fourrey C."/>
            <person name="LaButti K."/>
            <person name="Lindquist E.A."/>
            <person name="Lipzen A."/>
            <person name="Lundell T."/>
            <person name="Morin E."/>
            <person name="Murat C."/>
            <person name="Riley R."/>
            <person name="Ohm R."/>
            <person name="Sun H."/>
            <person name="Tunlid A."/>
            <person name="Henrissat B."/>
            <person name="Grigoriev I.V."/>
            <person name="Hibbett D.S."/>
            <person name="Martin F."/>
        </authorList>
    </citation>
    <scope>NUCLEOTIDE SEQUENCE [LARGE SCALE GENOMIC DNA]</scope>
    <source>
        <strain evidence="12 13">Koide BX008</strain>
    </source>
</reference>
<dbReference type="AlphaFoldDB" id="A0A0C2X9P6"/>
<dbReference type="GO" id="GO:0006614">
    <property type="term" value="P:SRP-dependent cotranslational protein targeting to membrane"/>
    <property type="evidence" value="ECO:0007669"/>
    <property type="project" value="InterPro"/>
</dbReference>
<dbReference type="InterPro" id="IPR026258">
    <property type="entry name" value="SRP68"/>
</dbReference>
<evidence type="ECO:0000256" key="5">
    <source>
        <dbReference type="ARBA" id="ARBA00022884"/>
    </source>
</evidence>
<dbReference type="GO" id="GO:0005730">
    <property type="term" value="C:nucleolus"/>
    <property type="evidence" value="ECO:0007669"/>
    <property type="project" value="UniProtKB-SubCell"/>
</dbReference>
<evidence type="ECO:0000256" key="11">
    <source>
        <dbReference type="SAM" id="MobiDB-lite"/>
    </source>
</evidence>
<dbReference type="HOGENOM" id="CLU_018649_0_1_1"/>
<protein>
    <recommendedName>
        <fullName evidence="9 10">Signal recognition particle subunit SRP68</fullName>
        <shortName evidence="10">SRP68</shortName>
    </recommendedName>
</protein>
<dbReference type="InterPro" id="IPR038253">
    <property type="entry name" value="SRP68_N_sf"/>
</dbReference>
<evidence type="ECO:0000256" key="7">
    <source>
        <dbReference type="ARBA" id="ARBA00023242"/>
    </source>
</evidence>
<dbReference type="GO" id="GO:0005786">
    <property type="term" value="C:signal recognition particle, endoplasmic reticulum targeting"/>
    <property type="evidence" value="ECO:0007669"/>
    <property type="project" value="UniProtKB-KW"/>
</dbReference>
<evidence type="ECO:0000313" key="13">
    <source>
        <dbReference type="Proteomes" id="UP000054549"/>
    </source>
</evidence>
<dbReference type="GO" id="GO:0030942">
    <property type="term" value="F:endoplasmic reticulum signal peptide binding"/>
    <property type="evidence" value="ECO:0007669"/>
    <property type="project" value="InterPro"/>
</dbReference>
<organism evidence="12 13">
    <name type="scientific">Amanita muscaria (strain Koide BX008)</name>
    <dbReference type="NCBI Taxonomy" id="946122"/>
    <lineage>
        <taxon>Eukaryota</taxon>
        <taxon>Fungi</taxon>
        <taxon>Dikarya</taxon>
        <taxon>Basidiomycota</taxon>
        <taxon>Agaricomycotina</taxon>
        <taxon>Agaricomycetes</taxon>
        <taxon>Agaricomycetidae</taxon>
        <taxon>Agaricales</taxon>
        <taxon>Pluteineae</taxon>
        <taxon>Amanitaceae</taxon>
        <taxon>Amanita</taxon>
    </lineage>
</organism>
<evidence type="ECO:0000256" key="9">
    <source>
        <dbReference type="ARBA" id="ARBA00029498"/>
    </source>
</evidence>
<dbReference type="STRING" id="946122.A0A0C2X9P6"/>
<dbReference type="PIRSF" id="PIRSF038995">
    <property type="entry name" value="SRP68"/>
    <property type="match status" value="1"/>
</dbReference>
<keyword evidence="8 10" id="KW-0687">Ribonucleoprotein</keyword>
<dbReference type="FunCoup" id="A0A0C2X9P6">
    <property type="interactions" value="668"/>
</dbReference>
<dbReference type="PANTHER" id="PTHR12860">
    <property type="entry name" value="SIGNAL RECOGNITION PARTICLE 68 KDA PROTEIN"/>
    <property type="match status" value="1"/>
</dbReference>
<comment type="similarity">
    <text evidence="3 10">Belongs to the SRP68 family.</text>
</comment>
<sequence length="655" mass="73287">MNDANGAPFIVLRALQLVSEQRNAYGLRYDDFHRYRKHCVNRTHRLRSALKMTHGKGREFKKHPPLTPDIIQDGHLQLLLFEAERAWAYAQERFQASLQPKNESRSGALRHSAAGRFRRAVNWSTQLLSHCQTLYGTSRLAAESLIHVTVYTLILNGRLLRFREEFEDALPQLSIARSLLDVLAGSATTSRDQALATMVADELGPEIRHCAHELGRQKAYDIEEIVAEIVPAHKERLVEGYDALVEKLGAECKQRGQDKSKKQLKDISWEGQSVPIRNPELVDVLLKVQEEEDKLRSRDQPLPGETTADRKQRAKKESRTRKGVASYDAILLSLSDAENVAQKLKSAQKPAGPGSSITQGFRLQGSNQMLHFVHAYIVYQLLARRIERDLLLVSAILANQPGSRPGMVRSSKLPPSKALKPEQVDGRLYPAIVRVLDTVLQSLNQMRALSIVDDNPNLAAAVEARASFTRARRCLNLARCYTPVKKYVEALTLIQHAHIHVRETVSTLSLATRDPVSETNPCFFPLNNTDMKELEAGLAADGLQFKRDWFVHNGGTIDEDGAKAYKKPTFFNIALNYVELDMDSLLERAGKKQGQLTPKPATAPVAHIAPVQQPPMEKKAPLKARVEEIRPSTPELQAASRSGLSSLLGGWWGRK</sequence>
<dbReference type="OrthoDB" id="10255118at2759"/>
<feature type="compositionally biased region" description="Basic and acidic residues" evidence="11">
    <location>
        <begin position="307"/>
        <end position="317"/>
    </location>
</feature>
<gene>
    <name evidence="12" type="ORF">M378DRAFT_6933</name>
</gene>
<evidence type="ECO:0000256" key="8">
    <source>
        <dbReference type="ARBA" id="ARBA00023274"/>
    </source>
</evidence>
<evidence type="ECO:0000256" key="10">
    <source>
        <dbReference type="PIRNR" id="PIRNR038995"/>
    </source>
</evidence>
<keyword evidence="13" id="KW-1185">Reference proteome</keyword>
<keyword evidence="5 10" id="KW-0694">RNA-binding</keyword>
<keyword evidence="6 10" id="KW-0733">Signal recognition particle</keyword>
<evidence type="ECO:0000256" key="1">
    <source>
        <dbReference type="ARBA" id="ARBA00004496"/>
    </source>
</evidence>
<dbReference type="EMBL" id="KN818223">
    <property type="protein sequence ID" value="KIL71097.1"/>
    <property type="molecule type" value="Genomic_DNA"/>
</dbReference>
<evidence type="ECO:0000313" key="12">
    <source>
        <dbReference type="EMBL" id="KIL71097.1"/>
    </source>
</evidence>
<dbReference type="GO" id="GO:0005047">
    <property type="term" value="F:signal recognition particle binding"/>
    <property type="evidence" value="ECO:0007669"/>
    <property type="project" value="InterPro"/>
</dbReference>
<evidence type="ECO:0000256" key="6">
    <source>
        <dbReference type="ARBA" id="ARBA00023135"/>
    </source>
</evidence>
<keyword evidence="4 10" id="KW-0963">Cytoplasm</keyword>
<keyword evidence="7" id="KW-0539">Nucleus</keyword>
<feature type="region of interest" description="Disordered" evidence="11">
    <location>
        <begin position="293"/>
        <end position="321"/>
    </location>
</feature>
<evidence type="ECO:0000256" key="4">
    <source>
        <dbReference type="ARBA" id="ARBA00022490"/>
    </source>
</evidence>
<dbReference type="InterPro" id="IPR034652">
    <property type="entry name" value="SRP68-RBD"/>
</dbReference>
<dbReference type="GO" id="GO:0008312">
    <property type="term" value="F:7S RNA binding"/>
    <property type="evidence" value="ECO:0007669"/>
    <property type="project" value="InterPro"/>
</dbReference>
<comment type="subcellular location">
    <subcellularLocation>
        <location evidence="1 10">Cytoplasm</location>
    </subcellularLocation>
    <subcellularLocation>
        <location evidence="2">Nucleus</location>
        <location evidence="2">Nucleolus</location>
    </subcellularLocation>
</comment>